<dbReference type="InterPro" id="IPR046039">
    <property type="entry name" value="DUF5997"/>
</dbReference>
<reference evidence="2" key="1">
    <citation type="submission" date="2022-01" db="EMBL/GenBank/DDBJ databases">
        <title>Genome-Based Taxonomic Classification of the Phylum Actinobacteria.</title>
        <authorList>
            <person name="Gao Y."/>
        </authorList>
    </citation>
    <scope>NUCLEOTIDE SEQUENCE</scope>
    <source>
        <strain evidence="2">KLBMP 8922</strain>
    </source>
</reference>
<evidence type="ECO:0000256" key="1">
    <source>
        <dbReference type="SAM" id="MobiDB-lite"/>
    </source>
</evidence>
<dbReference type="EMBL" id="JAKFHA010000015">
    <property type="protein sequence ID" value="MCF2530231.1"/>
    <property type="molecule type" value="Genomic_DNA"/>
</dbReference>
<keyword evidence="3" id="KW-1185">Reference proteome</keyword>
<comment type="caution">
    <text evidence="2">The sequence shown here is derived from an EMBL/GenBank/DDBJ whole genome shotgun (WGS) entry which is preliminary data.</text>
</comment>
<organism evidence="2 3">
    <name type="scientific">Yinghuangia soli</name>
    <dbReference type="NCBI Taxonomy" id="2908204"/>
    <lineage>
        <taxon>Bacteria</taxon>
        <taxon>Bacillati</taxon>
        <taxon>Actinomycetota</taxon>
        <taxon>Actinomycetes</taxon>
        <taxon>Kitasatosporales</taxon>
        <taxon>Streptomycetaceae</taxon>
        <taxon>Yinghuangia</taxon>
    </lineage>
</organism>
<feature type="region of interest" description="Disordered" evidence="1">
    <location>
        <begin position="119"/>
        <end position="149"/>
    </location>
</feature>
<feature type="compositionally biased region" description="Low complexity" evidence="1">
    <location>
        <begin position="127"/>
        <end position="138"/>
    </location>
</feature>
<evidence type="ECO:0000313" key="2">
    <source>
        <dbReference type="EMBL" id="MCF2530231.1"/>
    </source>
</evidence>
<protein>
    <submittedName>
        <fullName evidence="2">DUF5997 family protein</fullName>
    </submittedName>
</protein>
<accession>A0AA41Q2Q6</accession>
<dbReference type="AlphaFoldDB" id="A0AA41Q2Q6"/>
<evidence type="ECO:0000313" key="3">
    <source>
        <dbReference type="Proteomes" id="UP001165378"/>
    </source>
</evidence>
<dbReference type="Pfam" id="PF19460">
    <property type="entry name" value="DUF5997"/>
    <property type="match status" value="1"/>
</dbReference>
<feature type="compositionally biased region" description="Basic residues" evidence="1">
    <location>
        <begin position="139"/>
        <end position="149"/>
    </location>
</feature>
<sequence length="149" mass="16051">MTSHKTAQTMKPATAAKKLGVYLQATPAEFQEGVVSRDELNALQADPPAWLADLRRNGPHPRPVVAAKLGISIAGLARGGVTEALTTEEIEALKDEAPEWLAYERATQAEVRREAVRIKEKNEAKAEGAPAAKPAKPAKNAKKKPGNRR</sequence>
<name>A0AA41Q2Q6_9ACTN</name>
<proteinExistence type="predicted"/>
<dbReference type="RefSeq" id="WP_235054898.1">
    <property type="nucleotide sequence ID" value="NZ_JAKFHA010000015.1"/>
</dbReference>
<gene>
    <name evidence="2" type="ORF">LZ495_23820</name>
</gene>
<dbReference type="Proteomes" id="UP001165378">
    <property type="component" value="Unassembled WGS sequence"/>
</dbReference>